<evidence type="ECO:0000313" key="2">
    <source>
        <dbReference type="EMBL" id="XBO46057.1"/>
    </source>
</evidence>
<sequence length="169" mass="19254">MEKKQPLRGKKLVIFSVLFALFMVFLGYKMLFDTSDQANIASIDRKIEKDKALSQFDKGLEFYDQKKYVEASRYFQESLNNGFLVAHALLGECKLHLHDLKSAEYHLVKALAVKNGESELTGYYSGVEFNLGVVYHLKKDNKNAVAHLQVAKKLGNKDAAIYLSKMRLN</sequence>
<organism evidence="2">
    <name type="scientific">Pedobacter sp. KACC 23697</name>
    <dbReference type="NCBI Taxonomy" id="3149230"/>
    <lineage>
        <taxon>Bacteria</taxon>
        <taxon>Pseudomonadati</taxon>
        <taxon>Bacteroidota</taxon>
        <taxon>Sphingobacteriia</taxon>
        <taxon>Sphingobacteriales</taxon>
        <taxon>Sphingobacteriaceae</taxon>
        <taxon>Pedobacter</taxon>
    </lineage>
</organism>
<keyword evidence="1" id="KW-1133">Transmembrane helix</keyword>
<dbReference type="EMBL" id="CP157485">
    <property type="protein sequence ID" value="XBO46057.1"/>
    <property type="molecule type" value="Genomic_DNA"/>
</dbReference>
<proteinExistence type="predicted"/>
<dbReference type="SUPFAM" id="SSF81901">
    <property type="entry name" value="HCP-like"/>
    <property type="match status" value="1"/>
</dbReference>
<evidence type="ECO:0000256" key="1">
    <source>
        <dbReference type="SAM" id="Phobius"/>
    </source>
</evidence>
<dbReference type="AlphaFoldDB" id="A0AAU7K049"/>
<dbReference type="Gene3D" id="1.25.40.10">
    <property type="entry name" value="Tetratricopeptide repeat domain"/>
    <property type="match status" value="1"/>
</dbReference>
<dbReference type="InterPro" id="IPR011990">
    <property type="entry name" value="TPR-like_helical_dom_sf"/>
</dbReference>
<reference evidence="2" key="1">
    <citation type="submission" date="2024-05" db="EMBL/GenBank/DDBJ databases">
        <authorList>
            <person name="Kim S."/>
            <person name="Heo J."/>
            <person name="Choi H."/>
            <person name="Choi Y."/>
            <person name="Kwon S.-W."/>
            <person name="Kim Y."/>
        </authorList>
    </citation>
    <scope>NUCLEOTIDE SEQUENCE</scope>
    <source>
        <strain evidence="2">KACC 23697</strain>
    </source>
</reference>
<name>A0AAU7K049_9SPHI</name>
<feature type="transmembrane region" description="Helical" evidence="1">
    <location>
        <begin position="12"/>
        <end position="32"/>
    </location>
</feature>
<keyword evidence="1" id="KW-0472">Membrane</keyword>
<accession>A0AAU7K049</accession>
<gene>
    <name evidence="2" type="ORF">ABEG20_12245</name>
</gene>
<keyword evidence="1" id="KW-0812">Transmembrane</keyword>
<dbReference type="RefSeq" id="WP_406823630.1">
    <property type="nucleotide sequence ID" value="NZ_CP157485.1"/>
</dbReference>
<protein>
    <recommendedName>
        <fullName evidence="3">Tetratricopeptide repeat protein</fullName>
    </recommendedName>
</protein>
<evidence type="ECO:0008006" key="3">
    <source>
        <dbReference type="Google" id="ProtNLM"/>
    </source>
</evidence>